<dbReference type="InterPro" id="IPR000719">
    <property type="entry name" value="Prot_kinase_dom"/>
</dbReference>
<evidence type="ECO:0000313" key="2">
    <source>
        <dbReference type="EMBL" id="GAT92159.1"/>
    </source>
</evidence>
<dbReference type="PROSITE" id="PS50011">
    <property type="entry name" value="PROTEIN_KINASE_DOM"/>
    <property type="match status" value="1"/>
</dbReference>
<feature type="domain" description="Protein kinase" evidence="1">
    <location>
        <begin position="295"/>
        <end position="587"/>
    </location>
</feature>
<dbReference type="VEuPathDB" id="AmoebaDB:KM1_044220"/>
<reference evidence="2 3" key="1">
    <citation type="submission" date="2016-05" db="EMBL/GenBank/DDBJ databases">
        <title>First whole genome sequencing of Entamoeba histolytica HM1:IMSS-clone-6.</title>
        <authorList>
            <person name="Mukherjee Avik.K."/>
            <person name="Izumyama S."/>
            <person name="Nakada-Tsukui K."/>
            <person name="Nozaki T."/>
        </authorList>
    </citation>
    <scope>NUCLEOTIDE SEQUENCE [LARGE SCALE GENOMIC DNA]</scope>
    <source>
        <strain evidence="2 3">HM1:IMSS clone 6</strain>
    </source>
</reference>
<dbReference type="InterPro" id="IPR011009">
    <property type="entry name" value="Kinase-like_dom_sf"/>
</dbReference>
<dbReference type="Proteomes" id="UP000078387">
    <property type="component" value="Unassembled WGS sequence"/>
</dbReference>
<dbReference type="SMART" id="SM00220">
    <property type="entry name" value="S_TKc"/>
    <property type="match status" value="1"/>
</dbReference>
<organism evidence="2 3">
    <name type="scientific">Entamoeba histolytica</name>
    <dbReference type="NCBI Taxonomy" id="5759"/>
    <lineage>
        <taxon>Eukaryota</taxon>
        <taxon>Amoebozoa</taxon>
        <taxon>Evosea</taxon>
        <taxon>Archamoebae</taxon>
        <taxon>Mastigamoebida</taxon>
        <taxon>Entamoebidae</taxon>
        <taxon>Entamoeba</taxon>
    </lineage>
</organism>
<name>A0A5K1V2I2_ENTHI</name>
<dbReference type="PANTHER" id="PTHR24361:SF613">
    <property type="entry name" value="NUCLEAR RECEPTOR-BINDING PROTEIN-RELATED"/>
    <property type="match status" value="1"/>
</dbReference>
<dbReference type="VEuPathDB" id="AmoebaDB:EHI_110330"/>
<proteinExistence type="predicted"/>
<dbReference type="VEuPathDB" id="AmoebaDB:EHI8A_019370"/>
<dbReference type="GO" id="GO:0006974">
    <property type="term" value="P:DNA damage response"/>
    <property type="evidence" value="ECO:0007669"/>
    <property type="project" value="TreeGrafter"/>
</dbReference>
<gene>
    <name evidence="2" type="ORF">CL6EHI_110330</name>
</gene>
<protein>
    <recommendedName>
        <fullName evidence="1">Protein kinase domain-containing protein</fullName>
    </recommendedName>
</protein>
<evidence type="ECO:0000313" key="3">
    <source>
        <dbReference type="Proteomes" id="UP000078387"/>
    </source>
</evidence>
<sequence length="596" mass="69901">MSQDKSEVTILYNGRDTKFNLNGEKVNFLYFDGAIVNKEYSLSLELFTQGNFEWKEKVVVVGVDMSSDEYQLYFDKADFVFDGFNSELNENNSLSITEKGKTIKYLFTSLLGINEKSYNRDISHLFNEKEKLLRHEEEETKKLLISTFCNASPEQRGKYLNEFIERIEKQFNGKLLCYVQSQKNQIELIKKIKKDSIEMLIKKEKNELLDDIKINGTLNDYFIQLLNLHLQYERGARSLWIWRKCKSYLFDDFKDILSLPKIHQEDIINDKGKLKTQEFSFNFKVLKPSTEIKMKLYFNYFEEGKLNKVEFKQLTLNIICNSSCLIDSSFLGKIDEQSGLVTLKVKNSEIYKVITFDKKDSMTYQDKIVTPLFLDNVNQKYFSKYYGRSDENTCSSFLFTTEPTLFDFFNTRDRRLPLIDVISFTLNICKAIQILHSRGFVHNHLNEKTILIEKNGKHINLKLGNLKQIYTINSSVSLFNEHAEKSPFSSPEYLNSELVTYCNDVFSIGVLMVYLLQYDGNQSHLNLNNTIQQILQTKDEEKVNYIKEQKFKCPIEFCECIANCLLPKEKRLSLEELNNPKSLIPTLERMKLKYLL</sequence>
<dbReference type="GO" id="GO:0005737">
    <property type="term" value="C:cytoplasm"/>
    <property type="evidence" value="ECO:0007669"/>
    <property type="project" value="TreeGrafter"/>
</dbReference>
<dbReference type="InterPro" id="IPR053235">
    <property type="entry name" value="Ser_Thr_kinase"/>
</dbReference>
<dbReference type="AlphaFoldDB" id="A0A5K1V2I2"/>
<dbReference type="InterPro" id="IPR001245">
    <property type="entry name" value="Ser-Thr/Tyr_kinase_cat_dom"/>
</dbReference>
<comment type="caution">
    <text evidence="2">The sequence shown here is derived from an EMBL/GenBank/DDBJ whole genome shotgun (WGS) entry which is preliminary data.</text>
</comment>
<accession>A0A5K1V2I2</accession>
<dbReference type="OMA" id="IWRNCKS"/>
<dbReference type="SUPFAM" id="SSF56112">
    <property type="entry name" value="Protein kinase-like (PK-like)"/>
    <property type="match status" value="1"/>
</dbReference>
<dbReference type="VEuPathDB" id="AmoebaDB:EHI5A_021140"/>
<dbReference type="GO" id="GO:0004674">
    <property type="term" value="F:protein serine/threonine kinase activity"/>
    <property type="evidence" value="ECO:0007669"/>
    <property type="project" value="TreeGrafter"/>
</dbReference>
<dbReference type="VEuPathDB" id="AmoebaDB:EHI7A_022270"/>
<dbReference type="Gene3D" id="1.10.510.10">
    <property type="entry name" value="Transferase(Phosphotransferase) domain 1"/>
    <property type="match status" value="1"/>
</dbReference>
<dbReference type="PANTHER" id="PTHR24361">
    <property type="entry name" value="MITOGEN-ACTIVATED KINASE KINASE KINASE"/>
    <property type="match status" value="1"/>
</dbReference>
<evidence type="ECO:0000259" key="1">
    <source>
        <dbReference type="PROSITE" id="PS50011"/>
    </source>
</evidence>
<dbReference type="Pfam" id="PF07714">
    <property type="entry name" value="PK_Tyr_Ser-Thr"/>
    <property type="match status" value="1"/>
</dbReference>
<dbReference type="GO" id="GO:0005524">
    <property type="term" value="F:ATP binding"/>
    <property type="evidence" value="ECO:0007669"/>
    <property type="project" value="InterPro"/>
</dbReference>
<dbReference type="EMBL" id="BDEQ01000001">
    <property type="protein sequence ID" value="GAT92159.1"/>
    <property type="molecule type" value="Genomic_DNA"/>
</dbReference>